<protein>
    <submittedName>
        <fullName evidence="8">Type VI secretion system membrane subunit TssM</fullName>
    </submittedName>
</protein>
<evidence type="ECO:0000313" key="9">
    <source>
        <dbReference type="Proteomes" id="UP000305539"/>
    </source>
</evidence>
<feature type="region of interest" description="Disordered" evidence="2">
    <location>
        <begin position="594"/>
        <end position="624"/>
    </location>
</feature>
<dbReference type="EMBL" id="SWJE01000007">
    <property type="protein sequence ID" value="TKC88315.1"/>
    <property type="molecule type" value="Genomic_DNA"/>
</dbReference>
<dbReference type="PANTHER" id="PTHR36153:SF1">
    <property type="entry name" value="TYPE VI SECRETION SYSTEM COMPONENT TSSM1"/>
    <property type="match status" value="1"/>
</dbReference>
<keyword evidence="3" id="KW-0472">Membrane</keyword>
<organism evidence="8 9">
    <name type="scientific">Trinickia terrae</name>
    <dbReference type="NCBI Taxonomy" id="2571161"/>
    <lineage>
        <taxon>Bacteria</taxon>
        <taxon>Pseudomonadati</taxon>
        <taxon>Pseudomonadota</taxon>
        <taxon>Betaproteobacteria</taxon>
        <taxon>Burkholderiales</taxon>
        <taxon>Burkholderiaceae</taxon>
        <taxon>Trinickia</taxon>
    </lineage>
</organism>
<dbReference type="Pfam" id="PF14331">
    <property type="entry name" value="IcmF-related_N"/>
    <property type="match status" value="1"/>
</dbReference>
<evidence type="ECO:0000256" key="2">
    <source>
        <dbReference type="SAM" id="MobiDB-lite"/>
    </source>
</evidence>
<name>A0A4U1I4X7_9BURK</name>
<feature type="compositionally biased region" description="Low complexity" evidence="2">
    <location>
        <begin position="594"/>
        <end position="619"/>
    </location>
</feature>
<evidence type="ECO:0000259" key="6">
    <source>
        <dbReference type="Pfam" id="PF14331"/>
    </source>
</evidence>
<feature type="domain" description="Type VI secretion system IcmF C-terminal" evidence="4">
    <location>
        <begin position="1145"/>
        <end position="1247"/>
    </location>
</feature>
<dbReference type="Pfam" id="PF06744">
    <property type="entry name" value="IcmF_C"/>
    <property type="match status" value="1"/>
</dbReference>
<feature type="domain" description="IcmF-related" evidence="5">
    <location>
        <begin position="506"/>
        <end position="872"/>
    </location>
</feature>
<evidence type="ECO:0000259" key="7">
    <source>
        <dbReference type="Pfam" id="PF21070"/>
    </source>
</evidence>
<dbReference type="PANTHER" id="PTHR36153">
    <property type="entry name" value="INNER MEMBRANE PROTEIN-RELATED"/>
    <property type="match status" value="1"/>
</dbReference>
<evidence type="ECO:0000313" key="8">
    <source>
        <dbReference type="EMBL" id="TKC88315.1"/>
    </source>
</evidence>
<dbReference type="InterPro" id="IPR027417">
    <property type="entry name" value="P-loop_NTPase"/>
</dbReference>
<keyword evidence="3" id="KW-0812">Transmembrane</keyword>
<dbReference type="InterPro" id="IPR010623">
    <property type="entry name" value="IcmF_C"/>
</dbReference>
<dbReference type="Pfam" id="PF06761">
    <property type="entry name" value="IcmF-related"/>
    <property type="match status" value="1"/>
</dbReference>
<keyword evidence="9" id="KW-1185">Reference proteome</keyword>
<dbReference type="NCBIfam" id="TIGR03348">
    <property type="entry name" value="VI_IcmF"/>
    <property type="match status" value="1"/>
</dbReference>
<dbReference type="OrthoDB" id="9758229at2"/>
<dbReference type="InterPro" id="IPR009612">
    <property type="entry name" value="IcmF-rel"/>
</dbReference>
<dbReference type="InterPro" id="IPR025743">
    <property type="entry name" value="TssM1_N"/>
</dbReference>
<dbReference type="Proteomes" id="UP000305539">
    <property type="component" value="Unassembled WGS sequence"/>
</dbReference>
<feature type="transmembrane region" description="Helical" evidence="3">
    <location>
        <begin position="12"/>
        <end position="35"/>
    </location>
</feature>
<keyword evidence="1" id="KW-0175">Coiled coil</keyword>
<dbReference type="Pfam" id="PF21070">
    <property type="entry name" value="IcmF_helical"/>
    <property type="match status" value="1"/>
</dbReference>
<proteinExistence type="predicted"/>
<dbReference type="InterPro" id="IPR053156">
    <property type="entry name" value="T6SS_TssM-like"/>
</dbReference>
<keyword evidence="3" id="KW-1133">Transmembrane helix</keyword>
<dbReference type="RefSeq" id="WP_136895556.1">
    <property type="nucleotide sequence ID" value="NZ_SWJE01000007.1"/>
</dbReference>
<dbReference type="InterPro" id="IPR048677">
    <property type="entry name" value="TssM1_hel"/>
</dbReference>
<dbReference type="SUPFAM" id="SSF52540">
    <property type="entry name" value="P-loop containing nucleoside triphosphate hydrolases"/>
    <property type="match status" value="1"/>
</dbReference>
<feature type="domain" description="Type VI secretion system component TssM1 helical" evidence="7">
    <location>
        <begin position="1027"/>
        <end position="1114"/>
    </location>
</feature>
<comment type="caution">
    <text evidence="8">The sequence shown here is derived from an EMBL/GenBank/DDBJ whole genome shotgun (WGS) entry which is preliminary data.</text>
</comment>
<feature type="coiled-coil region" evidence="1">
    <location>
        <begin position="485"/>
        <end position="512"/>
    </location>
</feature>
<accession>A0A4U1I4X7</accession>
<sequence>MQRFLSWLTHKRTLTVIGLIALAAVLFIGAAVLQIDAAGSGAAGSGPVWPAAIFGAVVLLMLLVWLWRKLRARRANNKLGEMLEAQAEAAQAAPVSAAASGQKQPELDALRTRLVEAVKTIKTSKIGQMSGGSALYELPWYIVIGNPAAGKSSAVLNSGLQFPFADKSNAVVHGIGGTRNCDWFFTTEGILLDTAGRYSVHEEDRSEWLGFLNLLKRYRPKAPINGIIVTASIAELTGNRPEATINLAKNLRQRVQELTEKLEVFAPVYVMFTKTDLITGFTEFFSGSDRSEYDRVWGATLPYEPDEKRDIVALFDERFEELYEGLKEISVAQMSISRGNKLSPGQLSFPLEFSAIKPALRVFLATLFENNPFQYKPIFRGFYFTSALQEGETNSAAAERIGQRFGLNTGSLPKPQSAFSKNGFFLRDLFSKVIFADRQTVRQFASPAKTRLRYATFFGFVAVLALALGGWTWSTIGNQQLAANVQADLDNVVRLQQNREDLQSRLQAMDILEDRIDQLEQFRRDRPLSVSLGLYQGDQMEQRLLAEYYSGVKQLMLDPVSQNLVSFLKDVDAHPDQLAPMTHAPESGAIQVSAKTSGASGTPGAGATSLSATAGSQGSLYSDASPTNVEDAYNALKTYLMLSDKRHVEQAHLTDQIARFWRGWLESNRGTMPRDQMIRSAERMITFYLARVNDDDWPMVEANLSLVDQTRENLRHVVRGMPARQRVYEEIKARASTRFAPMTIARIVGDQNTALIGGSYAIPGTFTREAWFQYVQPAIRDAATKELQAKDWVLNTASQDDLTLEGSPEQIQKALVGMYKDEYAQHWQKFMQGIAVQSFGSFNQAVDSMNRLGDPQDSPIKKVLETAYDQTSWDNPALANSALKSVQGGVTSWFKNLFSRAQSGPVSANIDINGNPVELGVGPIGQQFSGLARVVAKQDGNSLLRGYMDSLSKVRTRFNVLKNQGDPGPGARELMQQTLDGNGSELADSLKFVDEQMLTGLTDAQRKALRPLLVRPLMQAFAVVIQPASAEVNKVWNAQVYQPFQGSLANKYPFDGSAKVEAGASEIAQVFGPDGSVAKFVNTTLGPLAVRRGDTLTARTWGDMGMTLTPDLTNGFARWVAPLSGGAAGGGGAGGGGSSEPQTVFQILPQPSTGTTEYTLAIDGQQLRYRNTPPQWTNFVWPNPQGTPGATLSATTFDGRTIQLVNEPGRYGLEKLINSAQRKRRPDGTFDLSWTQGNVTVALSMRIISTSQPTGGASGGGDAPQQQSLRGLKLPSSVVDLGAANAALAIASGAAGGASNANANAAAGSQAAAPPGAPTSAPVNVSANTQAAPAAVNPGGGAQ</sequence>
<gene>
    <name evidence="8" type="primary">tssM</name>
    <name evidence="8" type="ORF">FAZ69_14295</name>
</gene>
<feature type="transmembrane region" description="Helical" evidence="3">
    <location>
        <begin position="47"/>
        <end position="67"/>
    </location>
</feature>
<evidence type="ECO:0000259" key="5">
    <source>
        <dbReference type="Pfam" id="PF06761"/>
    </source>
</evidence>
<reference evidence="8 9" key="1">
    <citation type="submission" date="2019-04" db="EMBL/GenBank/DDBJ databases">
        <title>Trinickia sp. 7GSK02, isolated from subtropical forest soil.</title>
        <authorList>
            <person name="Gao Z.-H."/>
            <person name="Qiu L.-H."/>
        </authorList>
    </citation>
    <scope>NUCLEOTIDE SEQUENCE [LARGE SCALE GENOMIC DNA]</scope>
    <source>
        <strain evidence="8 9">7GSK02</strain>
    </source>
</reference>
<feature type="compositionally biased region" description="Low complexity" evidence="2">
    <location>
        <begin position="1297"/>
        <end position="1322"/>
    </location>
</feature>
<feature type="region of interest" description="Disordered" evidence="2">
    <location>
        <begin position="1297"/>
        <end position="1343"/>
    </location>
</feature>
<dbReference type="InterPro" id="IPR017731">
    <property type="entry name" value="TssM1-like"/>
</dbReference>
<feature type="transmembrane region" description="Helical" evidence="3">
    <location>
        <begin position="452"/>
        <end position="473"/>
    </location>
</feature>
<evidence type="ECO:0000259" key="4">
    <source>
        <dbReference type="Pfam" id="PF06744"/>
    </source>
</evidence>
<evidence type="ECO:0000256" key="1">
    <source>
        <dbReference type="SAM" id="Coils"/>
    </source>
</evidence>
<evidence type="ECO:0000256" key="3">
    <source>
        <dbReference type="SAM" id="Phobius"/>
    </source>
</evidence>
<feature type="domain" description="Type VI secretion system component TssM1 N-terminal" evidence="6">
    <location>
        <begin position="202"/>
        <end position="457"/>
    </location>
</feature>